<evidence type="ECO:0000313" key="3">
    <source>
        <dbReference type="Proteomes" id="UP000295157"/>
    </source>
</evidence>
<comment type="caution">
    <text evidence="2">The sequence shown here is derived from an EMBL/GenBank/DDBJ whole genome shotgun (WGS) entry which is preliminary data.</text>
</comment>
<protein>
    <recommendedName>
        <fullName evidence="1">Beta-lactamase class A catalytic domain-containing protein</fullName>
    </recommendedName>
</protein>
<dbReference type="RefSeq" id="WP_132340881.1">
    <property type="nucleotide sequence ID" value="NZ_SMJZ01000266.1"/>
</dbReference>
<evidence type="ECO:0000313" key="2">
    <source>
        <dbReference type="EMBL" id="TDB97405.1"/>
    </source>
</evidence>
<reference evidence="2 3" key="1">
    <citation type="submission" date="2019-02" db="EMBL/GenBank/DDBJ databases">
        <title>Draft genome sequences of novel Actinobacteria.</title>
        <authorList>
            <person name="Sahin N."/>
            <person name="Ay H."/>
            <person name="Saygin H."/>
        </authorList>
    </citation>
    <scope>NUCLEOTIDE SEQUENCE [LARGE SCALE GENOMIC DNA]</scope>
    <source>
        <strain evidence="2 3">KC201</strain>
    </source>
</reference>
<dbReference type="AlphaFoldDB" id="A0A4V6P9K4"/>
<dbReference type="Pfam" id="PF13354">
    <property type="entry name" value="Beta-lactamase2"/>
    <property type="match status" value="1"/>
</dbReference>
<dbReference type="GO" id="GO:0008800">
    <property type="term" value="F:beta-lactamase activity"/>
    <property type="evidence" value="ECO:0007669"/>
    <property type="project" value="InterPro"/>
</dbReference>
<evidence type="ECO:0000259" key="1">
    <source>
        <dbReference type="Pfam" id="PF13354"/>
    </source>
</evidence>
<name>A0A4V6P9K4_9ACTN</name>
<accession>A0A4V6P9K4</accession>
<dbReference type="Gene3D" id="3.40.710.10">
    <property type="entry name" value="DD-peptidase/beta-lactamase superfamily"/>
    <property type="match status" value="1"/>
</dbReference>
<dbReference type="InterPro" id="IPR045155">
    <property type="entry name" value="Beta-lactam_cat"/>
</dbReference>
<gene>
    <name evidence="2" type="ORF">E1267_39900</name>
</gene>
<organism evidence="2 3">
    <name type="scientific">Nonomuraea longispora</name>
    <dbReference type="NCBI Taxonomy" id="1848320"/>
    <lineage>
        <taxon>Bacteria</taxon>
        <taxon>Bacillati</taxon>
        <taxon>Actinomycetota</taxon>
        <taxon>Actinomycetes</taxon>
        <taxon>Streptosporangiales</taxon>
        <taxon>Streptosporangiaceae</taxon>
        <taxon>Nonomuraea</taxon>
    </lineage>
</organism>
<dbReference type="GO" id="GO:0030655">
    <property type="term" value="P:beta-lactam antibiotic catabolic process"/>
    <property type="evidence" value="ECO:0007669"/>
    <property type="project" value="InterPro"/>
</dbReference>
<dbReference type="EMBL" id="SMJZ01000266">
    <property type="protein sequence ID" value="TDB97405.1"/>
    <property type="molecule type" value="Genomic_DNA"/>
</dbReference>
<dbReference type="SUPFAM" id="SSF56601">
    <property type="entry name" value="beta-lactamase/transpeptidase-like"/>
    <property type="match status" value="1"/>
</dbReference>
<dbReference type="InterPro" id="IPR012338">
    <property type="entry name" value="Beta-lactam/transpept-like"/>
</dbReference>
<dbReference type="Proteomes" id="UP000295157">
    <property type="component" value="Unassembled WGS sequence"/>
</dbReference>
<feature type="domain" description="Beta-lactamase class A catalytic" evidence="1">
    <location>
        <begin position="1"/>
        <end position="41"/>
    </location>
</feature>
<proteinExistence type="predicted"/>
<sequence length="53" mass="5862">MNADRRVVAASVFKIPIMLVYAEQVARGRLDPAERVTATQDASAWAEGRWPSC</sequence>
<keyword evidence="3" id="KW-1185">Reference proteome</keyword>